<protein>
    <recommendedName>
        <fullName evidence="1">F-box domain-containing protein</fullName>
    </recommendedName>
</protein>
<accession>A0A7C8M9W0</accession>
<gene>
    <name evidence="2" type="ORF">BDV95DRAFT_572425</name>
</gene>
<feature type="domain" description="F-box" evidence="1">
    <location>
        <begin position="1"/>
        <end position="48"/>
    </location>
</feature>
<evidence type="ECO:0000259" key="1">
    <source>
        <dbReference type="PROSITE" id="PS50181"/>
    </source>
</evidence>
<keyword evidence="3" id="KW-1185">Reference proteome</keyword>
<proteinExistence type="predicted"/>
<dbReference type="Proteomes" id="UP000481861">
    <property type="component" value="Unassembled WGS sequence"/>
</dbReference>
<dbReference type="PROSITE" id="PS50181">
    <property type="entry name" value="FBOX"/>
    <property type="match status" value="1"/>
</dbReference>
<dbReference type="SUPFAM" id="SSF52047">
    <property type="entry name" value="RNI-like"/>
    <property type="match status" value="1"/>
</dbReference>
<comment type="caution">
    <text evidence="2">The sequence shown here is derived from an EMBL/GenBank/DDBJ whole genome shotgun (WGS) entry which is preliminary data.</text>
</comment>
<sequence length="422" mass="48411">MLIFLPTELVEEIASYLDIASIRFLRVVHSSLDQKLLRHFKERFFRKLTIRWNLEDLEKLVGVVSHPHLGTALQHLVIDATPHYAMRLWKIRTRIVTRDTVEQNMDFRSPHHSEYAEIKERGEEAARFWNETRHDQKTLTTLFGKMHVLQSITFSYDGMDRSHGKFGRRYCETSQNEMSLPFVSTMAAIATSGIVVRQILVHEEKGYGAVSIGRIESLSPLLSKFSAVLQNLTILKLDLRDWRTPDEGFEPPIGRAPFIVRFLSKCTALHALRLSAYSNFEPELFAEIAKHCSYPFLESCELELFEIRALCDLFKFLDPAKTRLRTLSLSCIKSHDVRTKWPDVLRRIALDYTLSNLTLKNNFDMIGCRIGFGDIGYESSITLQSPGLQSALLQYTDQLHLTTFGPPWRNAAVAYPFIGLGA</sequence>
<dbReference type="OrthoDB" id="10261563at2759"/>
<dbReference type="InterPro" id="IPR001810">
    <property type="entry name" value="F-box_dom"/>
</dbReference>
<name>A0A7C8M9W0_9PLEO</name>
<reference evidence="2 3" key="1">
    <citation type="submission" date="2020-01" db="EMBL/GenBank/DDBJ databases">
        <authorList>
            <consortium name="DOE Joint Genome Institute"/>
            <person name="Haridas S."/>
            <person name="Albert R."/>
            <person name="Binder M."/>
            <person name="Bloem J."/>
            <person name="Labutti K."/>
            <person name="Salamov A."/>
            <person name="Andreopoulos B."/>
            <person name="Baker S.E."/>
            <person name="Barry K."/>
            <person name="Bills G."/>
            <person name="Bluhm B.H."/>
            <person name="Cannon C."/>
            <person name="Castanera R."/>
            <person name="Culley D.E."/>
            <person name="Daum C."/>
            <person name="Ezra D."/>
            <person name="Gonzalez J.B."/>
            <person name="Henrissat B."/>
            <person name="Kuo A."/>
            <person name="Liang C."/>
            <person name="Lipzen A."/>
            <person name="Lutzoni F."/>
            <person name="Magnuson J."/>
            <person name="Mondo S."/>
            <person name="Nolan M."/>
            <person name="Ohm R."/>
            <person name="Pangilinan J."/>
            <person name="Park H.-J.H."/>
            <person name="Ramirez L."/>
            <person name="Alfaro M."/>
            <person name="Sun H."/>
            <person name="Tritt A."/>
            <person name="Yoshinaga Y."/>
            <person name="Zwiers L.-H.L."/>
            <person name="Turgeon B.G."/>
            <person name="Goodwin S.B."/>
            <person name="Spatafora J.W."/>
            <person name="Crous P.W."/>
            <person name="Grigoriev I.V."/>
        </authorList>
    </citation>
    <scope>NUCLEOTIDE SEQUENCE [LARGE SCALE GENOMIC DNA]</scope>
    <source>
        <strain evidence="2 3">CBS 611.86</strain>
    </source>
</reference>
<dbReference type="EMBL" id="JAADJZ010000011">
    <property type="protein sequence ID" value="KAF2871621.1"/>
    <property type="molecule type" value="Genomic_DNA"/>
</dbReference>
<dbReference type="AlphaFoldDB" id="A0A7C8M9W0"/>
<organism evidence="2 3">
    <name type="scientific">Massariosphaeria phaeospora</name>
    <dbReference type="NCBI Taxonomy" id="100035"/>
    <lineage>
        <taxon>Eukaryota</taxon>
        <taxon>Fungi</taxon>
        <taxon>Dikarya</taxon>
        <taxon>Ascomycota</taxon>
        <taxon>Pezizomycotina</taxon>
        <taxon>Dothideomycetes</taxon>
        <taxon>Pleosporomycetidae</taxon>
        <taxon>Pleosporales</taxon>
        <taxon>Pleosporales incertae sedis</taxon>
        <taxon>Massariosphaeria</taxon>
    </lineage>
</organism>
<evidence type="ECO:0000313" key="3">
    <source>
        <dbReference type="Proteomes" id="UP000481861"/>
    </source>
</evidence>
<evidence type="ECO:0000313" key="2">
    <source>
        <dbReference type="EMBL" id="KAF2871621.1"/>
    </source>
</evidence>